<feature type="non-terminal residue" evidence="2">
    <location>
        <position position="1"/>
    </location>
</feature>
<sequence>GGEWRREAGYDISVGEGAAAGDVQALAAQEVLINLLGFYHLRGDGHAMPSAMVLSAASPRTAPPPSKPISRSTRELE</sequence>
<feature type="non-terminal residue" evidence="2">
    <location>
        <position position="77"/>
    </location>
</feature>
<dbReference type="AlphaFoldDB" id="A0AAN5CTW4"/>
<evidence type="ECO:0000313" key="2">
    <source>
        <dbReference type="EMBL" id="GMR49987.1"/>
    </source>
</evidence>
<name>A0AAN5CTW4_9BILA</name>
<organism evidence="2 3">
    <name type="scientific">Pristionchus mayeri</name>
    <dbReference type="NCBI Taxonomy" id="1317129"/>
    <lineage>
        <taxon>Eukaryota</taxon>
        <taxon>Metazoa</taxon>
        <taxon>Ecdysozoa</taxon>
        <taxon>Nematoda</taxon>
        <taxon>Chromadorea</taxon>
        <taxon>Rhabditida</taxon>
        <taxon>Rhabditina</taxon>
        <taxon>Diplogasteromorpha</taxon>
        <taxon>Diplogasteroidea</taxon>
        <taxon>Neodiplogasteridae</taxon>
        <taxon>Pristionchus</taxon>
    </lineage>
</organism>
<evidence type="ECO:0000256" key="1">
    <source>
        <dbReference type="SAM" id="MobiDB-lite"/>
    </source>
</evidence>
<proteinExistence type="predicted"/>
<accession>A0AAN5CTW4</accession>
<dbReference type="Proteomes" id="UP001328107">
    <property type="component" value="Unassembled WGS sequence"/>
</dbReference>
<keyword evidence="3" id="KW-1185">Reference proteome</keyword>
<comment type="caution">
    <text evidence="2">The sequence shown here is derived from an EMBL/GenBank/DDBJ whole genome shotgun (WGS) entry which is preliminary data.</text>
</comment>
<dbReference type="EMBL" id="BTRK01000004">
    <property type="protein sequence ID" value="GMR49987.1"/>
    <property type="molecule type" value="Genomic_DNA"/>
</dbReference>
<gene>
    <name evidence="2" type="ORF">PMAYCL1PPCAC_20182</name>
</gene>
<feature type="region of interest" description="Disordered" evidence="1">
    <location>
        <begin position="54"/>
        <end position="77"/>
    </location>
</feature>
<reference evidence="3" key="1">
    <citation type="submission" date="2022-10" db="EMBL/GenBank/DDBJ databases">
        <title>Genome assembly of Pristionchus species.</title>
        <authorList>
            <person name="Yoshida K."/>
            <person name="Sommer R.J."/>
        </authorList>
    </citation>
    <scope>NUCLEOTIDE SEQUENCE [LARGE SCALE GENOMIC DNA]</scope>
    <source>
        <strain evidence="3">RS5460</strain>
    </source>
</reference>
<evidence type="ECO:0000313" key="3">
    <source>
        <dbReference type="Proteomes" id="UP001328107"/>
    </source>
</evidence>
<protein>
    <submittedName>
        <fullName evidence="2">Uncharacterized protein</fullName>
    </submittedName>
</protein>